<organism evidence="2 3">
    <name type="scientific">Serinicoccus hydrothermalis</name>
    <dbReference type="NCBI Taxonomy" id="1758689"/>
    <lineage>
        <taxon>Bacteria</taxon>
        <taxon>Bacillati</taxon>
        <taxon>Actinomycetota</taxon>
        <taxon>Actinomycetes</taxon>
        <taxon>Micrococcales</taxon>
        <taxon>Ornithinimicrobiaceae</taxon>
        <taxon>Serinicoccus</taxon>
    </lineage>
</organism>
<feature type="compositionally biased region" description="Polar residues" evidence="1">
    <location>
        <begin position="8"/>
        <end position="24"/>
    </location>
</feature>
<evidence type="ECO:0000313" key="2">
    <source>
        <dbReference type="EMBL" id="ANS79578.1"/>
    </source>
</evidence>
<accession>A0A1B1NDQ4</accession>
<evidence type="ECO:0000256" key="1">
    <source>
        <dbReference type="SAM" id="MobiDB-lite"/>
    </source>
</evidence>
<dbReference type="Proteomes" id="UP000092482">
    <property type="component" value="Chromosome"/>
</dbReference>
<reference evidence="2 3" key="1">
    <citation type="submission" date="2016-03" db="EMBL/GenBank/DDBJ databases">
        <title>Shallow-sea hydrothermal system.</title>
        <authorList>
            <person name="Tang K."/>
        </authorList>
    </citation>
    <scope>NUCLEOTIDE SEQUENCE [LARGE SCALE GENOMIC DNA]</scope>
    <source>
        <strain evidence="2 3">JLT9</strain>
    </source>
</reference>
<evidence type="ECO:0000313" key="3">
    <source>
        <dbReference type="Proteomes" id="UP000092482"/>
    </source>
</evidence>
<name>A0A1B1NDQ4_9MICO</name>
<dbReference type="STRING" id="1758689.SGUI_2182"/>
<dbReference type="KEGG" id="serj:SGUI_2182"/>
<protein>
    <submittedName>
        <fullName evidence="2">Uncharacterized protein</fullName>
    </submittedName>
</protein>
<keyword evidence="3" id="KW-1185">Reference proteome</keyword>
<proteinExistence type="predicted"/>
<dbReference type="EMBL" id="CP014989">
    <property type="protein sequence ID" value="ANS79578.1"/>
    <property type="molecule type" value="Genomic_DNA"/>
</dbReference>
<dbReference type="AlphaFoldDB" id="A0A1B1NDQ4"/>
<feature type="region of interest" description="Disordered" evidence="1">
    <location>
        <begin position="1"/>
        <end position="26"/>
    </location>
</feature>
<gene>
    <name evidence="2" type="ORF">SGUI_2182</name>
</gene>
<sequence>MHWRPARRTSTSTALGDSSPSCSRSMRPIAVKVRASSSDSCMMHTSYHR</sequence>